<evidence type="ECO:0000256" key="1">
    <source>
        <dbReference type="SAM" id="SignalP"/>
    </source>
</evidence>
<keyword evidence="2" id="KW-0449">Lipoprotein</keyword>
<sequence>MEFLKRISICLFAIALITGCAMNDEARDNNRTANNANIQNVANRNNNDTRMQVADEAQDKIENLSEVRHANVIVTNRNAYVAVVLDDDSKGEVRKDVENKISDQVKSTDDNIRNVFVSSNPDFVDRMGDYGDKIQSGKPIRGLFEEFNEMVQRIFPNAR</sequence>
<protein>
    <submittedName>
        <fullName evidence="2">YhcN/YlaJ family sporulation lipoprotein</fullName>
    </submittedName>
</protein>
<feature type="chain" id="PRO_5046555499" evidence="1">
    <location>
        <begin position="24"/>
        <end position="159"/>
    </location>
</feature>
<keyword evidence="3" id="KW-1185">Reference proteome</keyword>
<name>A0ABV6NN36_9BACI</name>
<comment type="caution">
    <text evidence="2">The sequence shown here is derived from an EMBL/GenBank/DDBJ whole genome shotgun (WGS) entry which is preliminary data.</text>
</comment>
<dbReference type="Proteomes" id="UP001589833">
    <property type="component" value="Unassembled WGS sequence"/>
</dbReference>
<gene>
    <name evidence="2" type="ORF">ACFFH4_25325</name>
</gene>
<reference evidence="2 3" key="1">
    <citation type="submission" date="2024-09" db="EMBL/GenBank/DDBJ databases">
        <authorList>
            <person name="Sun Q."/>
            <person name="Mori K."/>
        </authorList>
    </citation>
    <scope>NUCLEOTIDE SEQUENCE [LARGE SCALE GENOMIC DNA]</scope>
    <source>
        <strain evidence="2 3">NCAIM B.02301</strain>
    </source>
</reference>
<evidence type="ECO:0000313" key="3">
    <source>
        <dbReference type="Proteomes" id="UP001589833"/>
    </source>
</evidence>
<dbReference type="InterPro" id="IPR019076">
    <property type="entry name" value="Spore_lipoprot_YhcN/YlaJ-like"/>
</dbReference>
<dbReference type="RefSeq" id="WP_273848475.1">
    <property type="nucleotide sequence ID" value="NZ_JAQQWT010000101.1"/>
</dbReference>
<proteinExistence type="predicted"/>
<feature type="signal peptide" evidence="1">
    <location>
        <begin position="1"/>
        <end position="23"/>
    </location>
</feature>
<dbReference type="InterPro" id="IPR014247">
    <property type="entry name" value="Spore_lipoprot_YhcN/YlaJ"/>
</dbReference>
<evidence type="ECO:0000313" key="2">
    <source>
        <dbReference type="EMBL" id="MFC0562170.1"/>
    </source>
</evidence>
<dbReference type="NCBIfam" id="TIGR02898">
    <property type="entry name" value="spore_YhcN_YlaJ"/>
    <property type="match status" value="1"/>
</dbReference>
<dbReference type="PROSITE" id="PS51257">
    <property type="entry name" value="PROKAR_LIPOPROTEIN"/>
    <property type="match status" value="1"/>
</dbReference>
<organism evidence="2 3">
    <name type="scientific">Halalkalibacter alkalisediminis</name>
    <dbReference type="NCBI Taxonomy" id="935616"/>
    <lineage>
        <taxon>Bacteria</taxon>
        <taxon>Bacillati</taxon>
        <taxon>Bacillota</taxon>
        <taxon>Bacilli</taxon>
        <taxon>Bacillales</taxon>
        <taxon>Bacillaceae</taxon>
        <taxon>Halalkalibacter</taxon>
    </lineage>
</organism>
<keyword evidence="1" id="KW-0732">Signal</keyword>
<accession>A0ABV6NN36</accession>
<dbReference type="Pfam" id="PF09580">
    <property type="entry name" value="Spore_YhcN_YlaJ"/>
    <property type="match status" value="1"/>
</dbReference>
<dbReference type="EMBL" id="JBHLTR010000115">
    <property type="protein sequence ID" value="MFC0562170.1"/>
    <property type="molecule type" value="Genomic_DNA"/>
</dbReference>